<keyword evidence="2" id="KW-0732">Signal</keyword>
<organism evidence="3 4">
    <name type="scientific">Mycoplasma cottewii</name>
    <dbReference type="NCBI Taxonomy" id="51364"/>
    <lineage>
        <taxon>Bacteria</taxon>
        <taxon>Bacillati</taxon>
        <taxon>Mycoplasmatota</taxon>
        <taxon>Mollicutes</taxon>
        <taxon>Mycoplasmataceae</taxon>
        <taxon>Mycoplasma</taxon>
    </lineage>
</organism>
<evidence type="ECO:0000313" key="3">
    <source>
        <dbReference type="EMBL" id="UWD35402.1"/>
    </source>
</evidence>
<reference evidence="3" key="1">
    <citation type="submission" date="2022-08" db="EMBL/GenBank/DDBJ databases">
        <title>Complete genome sequence of Mycoplasma cottewii type strain VIS.</title>
        <authorList>
            <person name="Spergser J."/>
        </authorList>
    </citation>
    <scope>NUCLEOTIDE SEQUENCE</scope>
    <source>
        <strain evidence="3">VIS</strain>
    </source>
</reference>
<protein>
    <submittedName>
        <fullName evidence="3">BspA family leucine-rich repeat surface protein</fullName>
    </submittedName>
</protein>
<evidence type="ECO:0000256" key="2">
    <source>
        <dbReference type="SAM" id="SignalP"/>
    </source>
</evidence>
<accession>A0ABY5TXN6</accession>
<dbReference type="RefSeq" id="WP_259430544.1">
    <property type="nucleotide sequence ID" value="NZ_CP103424.1"/>
</dbReference>
<gene>
    <name evidence="3" type="ORF">NX779_02065</name>
</gene>
<sequence length="364" mass="42168">MNKLLKHLTAILSLGSSSILATSVVSCTVSNNQKVNDENKIDDQNNEADSKEENEQDEEIVIQKFDLSEIIKNNNLGTIEEENLTEEKILKKIKWNIEIKDEDLKSLSVKKSKFSAKIVATPESRKFIGEIEVKFIPVFFIGREERKPAVYNEDKTVCLQIGYRKNRLGGWTIERFEQTTNTVPEELPWFINSLSDAFYRNKNTSIKGLDKWDTSNVVYMSSMFNGAKNFNQDISNWDTSNAESMSNMFYQARNFNQDIGNWDTSKVTNMYSMFTTATNFNQDISTKEVTRSDGTRYMAWDTSNVKDMSFMFANADSFDQDISNWNVENVKQFGGFDGSVNGNRRKSFYKRPRFNYGRNWHFYD</sequence>
<proteinExistence type="predicted"/>
<keyword evidence="4" id="KW-1185">Reference proteome</keyword>
<dbReference type="NCBIfam" id="TIGR02167">
    <property type="entry name" value="Liste_lipo_26"/>
    <property type="match status" value="2"/>
</dbReference>
<dbReference type="PROSITE" id="PS51257">
    <property type="entry name" value="PROKAR_LIPOPROTEIN"/>
    <property type="match status" value="1"/>
</dbReference>
<dbReference type="InterPro" id="IPR011889">
    <property type="entry name" value="Liste_lipo_26"/>
</dbReference>
<evidence type="ECO:0000256" key="1">
    <source>
        <dbReference type="SAM" id="MobiDB-lite"/>
    </source>
</evidence>
<feature type="chain" id="PRO_5046958453" evidence="2">
    <location>
        <begin position="22"/>
        <end position="364"/>
    </location>
</feature>
<feature type="region of interest" description="Disordered" evidence="1">
    <location>
        <begin position="36"/>
        <end position="56"/>
    </location>
</feature>
<feature type="signal peptide" evidence="2">
    <location>
        <begin position="1"/>
        <end position="21"/>
    </location>
</feature>
<dbReference type="Pfam" id="PF03382">
    <property type="entry name" value="DUF285"/>
    <property type="match status" value="2"/>
</dbReference>
<dbReference type="EMBL" id="CP103424">
    <property type="protein sequence ID" value="UWD35402.1"/>
    <property type="molecule type" value="Genomic_DNA"/>
</dbReference>
<name>A0ABY5TXN6_9MOLU</name>
<dbReference type="Proteomes" id="UP001059819">
    <property type="component" value="Chromosome"/>
</dbReference>
<dbReference type="InterPro" id="IPR005046">
    <property type="entry name" value="DUF285"/>
</dbReference>
<evidence type="ECO:0000313" key="4">
    <source>
        <dbReference type="Proteomes" id="UP001059819"/>
    </source>
</evidence>
<feature type="compositionally biased region" description="Basic and acidic residues" evidence="1">
    <location>
        <begin position="36"/>
        <end position="53"/>
    </location>
</feature>